<comment type="caution">
    <text evidence="1">The sequence shown here is derived from an EMBL/GenBank/DDBJ whole genome shotgun (WGS) entry which is preliminary data.</text>
</comment>
<name>X1VQ97_9ZZZZ</name>
<organism evidence="1">
    <name type="scientific">marine sediment metagenome</name>
    <dbReference type="NCBI Taxonomy" id="412755"/>
    <lineage>
        <taxon>unclassified sequences</taxon>
        <taxon>metagenomes</taxon>
        <taxon>ecological metagenomes</taxon>
    </lineage>
</organism>
<feature type="non-terminal residue" evidence="1">
    <location>
        <position position="50"/>
    </location>
</feature>
<dbReference type="AlphaFoldDB" id="X1VQ97"/>
<proteinExistence type="predicted"/>
<evidence type="ECO:0000313" key="1">
    <source>
        <dbReference type="EMBL" id="GAJ18856.1"/>
    </source>
</evidence>
<accession>X1VQ97</accession>
<sequence length="50" mass="5431">MTEEQKSQIEYKGQIVGKIGGCEISVSTTADGKKHFEATCLSKEARDQLG</sequence>
<reference evidence="1" key="1">
    <citation type="journal article" date="2014" name="Front. Microbiol.">
        <title>High frequency of phylogenetically diverse reductive dehalogenase-homologous genes in deep subseafloor sedimentary metagenomes.</title>
        <authorList>
            <person name="Kawai M."/>
            <person name="Futagami T."/>
            <person name="Toyoda A."/>
            <person name="Takaki Y."/>
            <person name="Nishi S."/>
            <person name="Hori S."/>
            <person name="Arai W."/>
            <person name="Tsubouchi T."/>
            <person name="Morono Y."/>
            <person name="Uchiyama I."/>
            <person name="Ito T."/>
            <person name="Fujiyama A."/>
            <person name="Inagaki F."/>
            <person name="Takami H."/>
        </authorList>
    </citation>
    <scope>NUCLEOTIDE SEQUENCE</scope>
    <source>
        <strain evidence="1">Expedition CK06-06</strain>
    </source>
</reference>
<protein>
    <submittedName>
        <fullName evidence="1">Uncharacterized protein</fullName>
    </submittedName>
</protein>
<gene>
    <name evidence="1" type="ORF">S12H4_59841</name>
</gene>
<dbReference type="EMBL" id="BARW01039226">
    <property type="protein sequence ID" value="GAJ18856.1"/>
    <property type="molecule type" value="Genomic_DNA"/>
</dbReference>